<accession>A0A7W7M3P4</accession>
<reference evidence="2 3" key="1">
    <citation type="submission" date="2020-08" db="EMBL/GenBank/DDBJ databases">
        <title>Sequencing the genomes of 1000 actinobacteria strains.</title>
        <authorList>
            <person name="Klenk H.-P."/>
        </authorList>
    </citation>
    <scope>NUCLEOTIDE SEQUENCE [LARGE SCALE GENOMIC DNA]</scope>
    <source>
        <strain evidence="2 3">DSM 23974</strain>
    </source>
</reference>
<keyword evidence="3" id="KW-1185">Reference proteome</keyword>
<dbReference type="EMBL" id="JACHNA010000001">
    <property type="protein sequence ID" value="MBB4735753.1"/>
    <property type="molecule type" value="Genomic_DNA"/>
</dbReference>
<evidence type="ECO:0000256" key="1">
    <source>
        <dbReference type="SAM" id="MobiDB-lite"/>
    </source>
</evidence>
<dbReference type="AlphaFoldDB" id="A0A7W7M3P4"/>
<name>A0A7W7M3P4_9MICC</name>
<protein>
    <submittedName>
        <fullName evidence="2">Uncharacterized protein</fullName>
    </submittedName>
</protein>
<comment type="caution">
    <text evidence="2">The sequence shown here is derived from an EMBL/GenBank/DDBJ whole genome shotgun (WGS) entry which is preliminary data.</text>
</comment>
<proteinExistence type="predicted"/>
<dbReference type="RefSeq" id="WP_158496551.1">
    <property type="nucleotide sequence ID" value="NZ_JACHNA010000001.1"/>
</dbReference>
<organism evidence="2 3">
    <name type="scientific">Micrococcus cohnii</name>
    <dbReference type="NCBI Taxonomy" id="993416"/>
    <lineage>
        <taxon>Bacteria</taxon>
        <taxon>Bacillati</taxon>
        <taxon>Actinomycetota</taxon>
        <taxon>Actinomycetes</taxon>
        <taxon>Micrococcales</taxon>
        <taxon>Micrococcaceae</taxon>
        <taxon>Micrococcus</taxon>
    </lineage>
</organism>
<evidence type="ECO:0000313" key="3">
    <source>
        <dbReference type="Proteomes" id="UP000540191"/>
    </source>
</evidence>
<evidence type="ECO:0000313" key="2">
    <source>
        <dbReference type="EMBL" id="MBB4735753.1"/>
    </source>
</evidence>
<gene>
    <name evidence="2" type="ORF">HDA30_001261</name>
</gene>
<sequence>MTPTDPHRPDPHSLALLALAVAREQGADEAAQTRLGRALLGPDSPTSGPEPAEPVLVLTARSDDEDAEVVCLPGLTLAAGPDWLLRACERLSPEELTLASSLLRLARQHGHEAARSTGESVLFAGAEAPEIGDSTAVGVSEDPDDRRDLAARCPADDVAAAGLPAWDAAAALVPDDGAGTALQACVAAAGHRVRGGLLADLGVLVVPRLRERGLGAYAAAVACERAWLDGLVPTARVPVQAQAAHQTAVAVGLAPVGHVAGLRLT</sequence>
<feature type="region of interest" description="Disordered" evidence="1">
    <location>
        <begin position="27"/>
        <end position="53"/>
    </location>
</feature>
<dbReference type="Proteomes" id="UP000540191">
    <property type="component" value="Unassembled WGS sequence"/>
</dbReference>